<reference evidence="13" key="1">
    <citation type="submission" date="2023-02" db="EMBL/GenBank/DDBJ databases">
        <title>Isolation, identification, and genome analysis of Vibrio campbellii in the Penaeus vannamei larvae stage.</title>
        <authorList>
            <person name="Huang T."/>
            <person name="Zhang B."/>
        </authorList>
    </citation>
    <scope>NUCLEOTIDE SEQUENCE</scope>
    <source>
        <strain evidence="13">20220413_1</strain>
    </source>
</reference>
<dbReference type="GO" id="GO:0004222">
    <property type="term" value="F:metalloendopeptidase activity"/>
    <property type="evidence" value="ECO:0007669"/>
    <property type="project" value="UniProtKB-UniRule"/>
</dbReference>
<evidence type="ECO:0000256" key="3">
    <source>
        <dbReference type="ARBA" id="ARBA00022723"/>
    </source>
</evidence>
<dbReference type="InterPro" id="IPR013856">
    <property type="entry name" value="Peptidase_M4_domain"/>
</dbReference>
<feature type="domain" description="Peptidase M4" evidence="11">
    <location>
        <begin position="202"/>
        <end position="339"/>
    </location>
</feature>
<dbReference type="GO" id="GO:0046872">
    <property type="term" value="F:metal ion binding"/>
    <property type="evidence" value="ECO:0007669"/>
    <property type="project" value="UniProtKB-UniRule"/>
</dbReference>
<evidence type="ECO:0000256" key="10">
    <source>
        <dbReference type="SAM" id="MobiDB-lite"/>
    </source>
</evidence>
<keyword evidence="3" id="KW-0479">Metal-binding</keyword>
<keyword evidence="9" id="KW-0964">Secreted</keyword>
<dbReference type="AlphaFoldDB" id="A0AAQ2Y0T2"/>
<evidence type="ECO:0000256" key="7">
    <source>
        <dbReference type="ARBA" id="ARBA00023145"/>
    </source>
</evidence>
<evidence type="ECO:0000313" key="13">
    <source>
        <dbReference type="EMBL" id="WDG09743.1"/>
    </source>
</evidence>
<evidence type="ECO:0000256" key="8">
    <source>
        <dbReference type="PIRSR" id="PIRSR623612-1"/>
    </source>
</evidence>
<dbReference type="RefSeq" id="WP_274291153.1">
    <property type="nucleotide sequence ID" value="NZ_CP117988.1"/>
</dbReference>
<dbReference type="Gene3D" id="1.10.390.10">
    <property type="entry name" value="Neutral Protease Domain 2"/>
    <property type="match status" value="1"/>
</dbReference>
<dbReference type="Gene3D" id="3.10.170.10">
    <property type="match status" value="1"/>
</dbReference>
<feature type="domain" description="Peptidase M4 C-terminal" evidence="12">
    <location>
        <begin position="342"/>
        <end position="486"/>
    </location>
</feature>
<comment type="subcellular location">
    <subcellularLocation>
        <location evidence="9">Secreted</location>
    </subcellularLocation>
</comment>
<dbReference type="InterPro" id="IPR023612">
    <property type="entry name" value="Peptidase_M4"/>
</dbReference>
<feature type="region of interest" description="Disordered" evidence="10">
    <location>
        <begin position="491"/>
        <end position="513"/>
    </location>
</feature>
<evidence type="ECO:0000256" key="4">
    <source>
        <dbReference type="ARBA" id="ARBA00022801"/>
    </source>
</evidence>
<feature type="active site" evidence="8">
    <location>
        <position position="332"/>
    </location>
</feature>
<dbReference type="Pfam" id="PF02868">
    <property type="entry name" value="Peptidase_M4_C"/>
    <property type="match status" value="1"/>
</dbReference>
<dbReference type="GO" id="GO:0005576">
    <property type="term" value="C:extracellular region"/>
    <property type="evidence" value="ECO:0007669"/>
    <property type="project" value="UniProtKB-SubCell"/>
</dbReference>
<dbReference type="PANTHER" id="PTHR33794:SF1">
    <property type="entry name" value="BACILLOLYSIN"/>
    <property type="match status" value="1"/>
</dbReference>
<comment type="cofactor">
    <cofactor evidence="9">
        <name>Zn(2+)</name>
        <dbReference type="ChEBI" id="CHEBI:29105"/>
    </cofactor>
</comment>
<evidence type="ECO:0000256" key="1">
    <source>
        <dbReference type="ARBA" id="ARBA00009388"/>
    </source>
</evidence>
<dbReference type="InterPro" id="IPR001570">
    <property type="entry name" value="Peptidase_M4_C_domain"/>
</dbReference>
<feature type="active site" description="Proton donor" evidence="8">
    <location>
        <position position="414"/>
    </location>
</feature>
<dbReference type="Pfam" id="PF01447">
    <property type="entry name" value="Peptidase_M4"/>
    <property type="match status" value="1"/>
</dbReference>
<evidence type="ECO:0000313" key="14">
    <source>
        <dbReference type="Proteomes" id="UP001219537"/>
    </source>
</evidence>
<dbReference type="CDD" id="cd09597">
    <property type="entry name" value="M4_TLP"/>
    <property type="match status" value="1"/>
</dbReference>
<dbReference type="InterPro" id="IPR027268">
    <property type="entry name" value="Peptidase_M4/M1_CTD_sf"/>
</dbReference>
<accession>A0AAQ2Y0T2</accession>
<dbReference type="EMBL" id="CP117988">
    <property type="protein sequence ID" value="WDG09743.1"/>
    <property type="molecule type" value="Genomic_DNA"/>
</dbReference>
<sequence length="678" mass="74995">MRNVTLLSLVPFAFASQAAQIVEHSQTDLSEALNIAGESSYMPASTELSYQNINRVEIGQQTLVRKQQLHYGVPVYGHSVVADLSAKGFAQSIDGNVVVGIDNDLDSTLPMISANQAIEIATGTEQGFASNESPENDARAELMVWLDEQNTAHLIYKVDAVKIVNLRPSRPITLVNAKSGEIMDQWEGLAFLEAEGPGGNQKSGRYYFGPNTKFGGFQVDQYCQMNSDNVETINMNNQQWGGQVHRFNCNVNNYREINGAYAPMNDAHYFGQRVFDMYREWLGARPIQQKLTMRVHYGSNYGNAFWDGRQMTFGDGNSSMYPLATWDVIAHEVSHGFTEQNSGLEYRGMSGGMNESFSDVAAAALSQYVHGSFNWKMGEHVMKYSPAMRYFINPSHDGASIGHVNQYYRGIDVHHSSGIFNKAFYHLATSSGWSIKKAFMAYATANQLYWTPNSTFQQGAEGVCKAAQKLGYESSAVTSAFSQVGVQVMNCESGQPNPNPNPNPNPGPDTGMTELSLNMPVAIQSNTAGEQQFVLRRTSSDDVWVQTYNGYGNVELYVAIDRPATPSDYDCSSTNMGNEEACGFGGIQGSDIYVTVTNTQSASDAYLAVSEAYGTPQPNPEPQDQCASLQEWSPYTYYPAGSSVKYWGNRFVATQDNWGADPYQNYWFWTFEGSCNDY</sequence>
<keyword evidence="4 9" id="KW-0378">Hydrolase</keyword>
<evidence type="ECO:0000256" key="6">
    <source>
        <dbReference type="ARBA" id="ARBA00023049"/>
    </source>
</evidence>
<dbReference type="Gene3D" id="3.10.450.490">
    <property type="match status" value="1"/>
</dbReference>
<comment type="function">
    <text evidence="9">Extracellular zinc metalloprotease.</text>
</comment>
<keyword evidence="6 9" id="KW-0482">Metalloprotease</keyword>
<evidence type="ECO:0000259" key="12">
    <source>
        <dbReference type="Pfam" id="PF02868"/>
    </source>
</evidence>
<organism evidence="13 14">
    <name type="scientific">Vibrio campbellii</name>
    <dbReference type="NCBI Taxonomy" id="680"/>
    <lineage>
        <taxon>Bacteria</taxon>
        <taxon>Pseudomonadati</taxon>
        <taxon>Pseudomonadota</taxon>
        <taxon>Gammaproteobacteria</taxon>
        <taxon>Vibrionales</taxon>
        <taxon>Vibrionaceae</taxon>
        <taxon>Vibrio</taxon>
    </lineage>
</organism>
<name>A0AAQ2Y0T2_9VIBR</name>
<dbReference type="Gene3D" id="2.60.120.380">
    <property type="match status" value="1"/>
</dbReference>
<gene>
    <name evidence="13" type="ORF">PUN50_07765</name>
</gene>
<evidence type="ECO:0000259" key="11">
    <source>
        <dbReference type="Pfam" id="PF01447"/>
    </source>
</evidence>
<dbReference type="Gene3D" id="3.10.450.40">
    <property type="match status" value="1"/>
</dbReference>
<dbReference type="EC" id="3.4.24.-" evidence="9"/>
<keyword evidence="5 9" id="KW-0862">Zinc</keyword>
<evidence type="ECO:0000256" key="9">
    <source>
        <dbReference type="RuleBase" id="RU366073"/>
    </source>
</evidence>
<proteinExistence type="inferred from homology"/>
<keyword evidence="7" id="KW-0865">Zymogen</keyword>
<feature type="compositionally biased region" description="Pro residues" evidence="10">
    <location>
        <begin position="497"/>
        <end position="507"/>
    </location>
</feature>
<dbReference type="Proteomes" id="UP001219537">
    <property type="component" value="Chromosome 1"/>
</dbReference>
<keyword evidence="2 9" id="KW-0645">Protease</keyword>
<dbReference type="GO" id="GO:0006508">
    <property type="term" value="P:proteolysis"/>
    <property type="evidence" value="ECO:0007669"/>
    <property type="project" value="UniProtKB-KW"/>
</dbReference>
<dbReference type="PANTHER" id="PTHR33794">
    <property type="entry name" value="BACILLOLYSIN"/>
    <property type="match status" value="1"/>
</dbReference>
<protein>
    <recommendedName>
        <fullName evidence="9">Neutral metalloproteinase</fullName>
        <ecNumber evidence="9">3.4.24.-</ecNumber>
    </recommendedName>
</protein>
<dbReference type="PRINTS" id="PR00730">
    <property type="entry name" value="THERMOLYSIN"/>
</dbReference>
<evidence type="ECO:0000256" key="5">
    <source>
        <dbReference type="ARBA" id="ARBA00022833"/>
    </source>
</evidence>
<dbReference type="InterPro" id="IPR050728">
    <property type="entry name" value="Zinc_Metalloprotease_M4"/>
</dbReference>
<comment type="similarity">
    <text evidence="1 9">Belongs to the peptidase M4 family.</text>
</comment>
<dbReference type="SUPFAM" id="SSF55486">
    <property type="entry name" value="Metalloproteases ('zincins'), catalytic domain"/>
    <property type="match status" value="1"/>
</dbReference>
<evidence type="ECO:0000256" key="2">
    <source>
        <dbReference type="ARBA" id="ARBA00022670"/>
    </source>
</evidence>